<dbReference type="PROSITE" id="PS00108">
    <property type="entry name" value="PROTEIN_KINASE_ST"/>
    <property type="match status" value="1"/>
</dbReference>
<dbReference type="RefSeq" id="XP_010911694.1">
    <property type="nucleotide sequence ID" value="XM_010913392.1"/>
</dbReference>
<evidence type="ECO:0000256" key="15">
    <source>
        <dbReference type="ARBA" id="ARBA00023157"/>
    </source>
</evidence>
<dbReference type="OrthoDB" id="4062651at2759"/>
<comment type="similarity">
    <text evidence="21">Belongs to the protein kinase superfamily.</text>
</comment>
<dbReference type="GO" id="GO:0004674">
    <property type="term" value="F:protein serine/threonine kinase activity"/>
    <property type="evidence" value="ECO:0007669"/>
    <property type="project" value="UniProtKB-KW"/>
</dbReference>
<feature type="binding site" evidence="20">
    <location>
        <position position="51"/>
    </location>
    <ligand>
        <name>ATP</name>
        <dbReference type="ChEBI" id="CHEBI:30616"/>
    </ligand>
</feature>
<dbReference type="Pfam" id="PF00069">
    <property type="entry name" value="Pkinase"/>
    <property type="match status" value="1"/>
</dbReference>
<dbReference type="SUPFAM" id="SSF56112">
    <property type="entry name" value="Protein kinase-like (PK-like)"/>
    <property type="match status" value="1"/>
</dbReference>
<dbReference type="InterPro" id="IPR008271">
    <property type="entry name" value="Ser/Thr_kinase_AS"/>
</dbReference>
<keyword evidence="4 21" id="KW-0723">Serine/threonine-protein kinase</keyword>
<feature type="domain" description="Protein kinase" evidence="22">
    <location>
        <begin position="22"/>
        <end position="294"/>
    </location>
</feature>
<dbReference type="CDD" id="cd14066">
    <property type="entry name" value="STKc_IRAK"/>
    <property type="match status" value="1"/>
</dbReference>
<evidence type="ECO:0000256" key="21">
    <source>
        <dbReference type="RuleBase" id="RU000304"/>
    </source>
</evidence>
<dbReference type="InterPro" id="IPR017441">
    <property type="entry name" value="Protein_kinase_ATP_BS"/>
</dbReference>
<keyword evidence="8" id="KW-0732">Signal</keyword>
<keyword evidence="6" id="KW-0808">Transferase</keyword>
<evidence type="ECO:0000256" key="20">
    <source>
        <dbReference type="PROSITE-ProRule" id="PRU10141"/>
    </source>
</evidence>
<keyword evidence="14" id="KW-0472">Membrane</keyword>
<comment type="subcellular location">
    <subcellularLocation>
        <location evidence="1">Cell membrane</location>
        <topology evidence="1">Single-pass type I membrane protein</topology>
    </subcellularLocation>
</comment>
<dbReference type="GO" id="GO:0030246">
    <property type="term" value="F:carbohydrate binding"/>
    <property type="evidence" value="ECO:0007669"/>
    <property type="project" value="UniProtKB-KW"/>
</dbReference>
<dbReference type="SMART" id="SM00220">
    <property type="entry name" value="S_TKc"/>
    <property type="match status" value="1"/>
</dbReference>
<dbReference type="InterPro" id="IPR000719">
    <property type="entry name" value="Prot_kinase_dom"/>
</dbReference>
<evidence type="ECO:0000256" key="13">
    <source>
        <dbReference type="ARBA" id="ARBA00022989"/>
    </source>
</evidence>
<keyword evidence="9" id="KW-0430">Lectin</keyword>
<dbReference type="GO" id="GO:0005886">
    <property type="term" value="C:plasma membrane"/>
    <property type="evidence" value="ECO:0007669"/>
    <property type="project" value="UniProtKB-SubCell"/>
</dbReference>
<evidence type="ECO:0000313" key="24">
    <source>
        <dbReference type="RefSeq" id="XP_010911694.1"/>
    </source>
</evidence>
<evidence type="ECO:0000256" key="11">
    <source>
        <dbReference type="ARBA" id="ARBA00022777"/>
    </source>
</evidence>
<evidence type="ECO:0000256" key="7">
    <source>
        <dbReference type="ARBA" id="ARBA00022692"/>
    </source>
</evidence>
<evidence type="ECO:0000256" key="18">
    <source>
        <dbReference type="ARBA" id="ARBA00047899"/>
    </source>
</evidence>
<dbReference type="PANTHER" id="PTHR47974:SF19">
    <property type="entry name" value="RECEPTOR-LIKE SERINE_THREONINE-PROTEIN KINASE"/>
    <property type="match status" value="1"/>
</dbReference>
<evidence type="ECO:0000256" key="12">
    <source>
        <dbReference type="ARBA" id="ARBA00022840"/>
    </source>
</evidence>
<evidence type="ECO:0000313" key="23">
    <source>
        <dbReference type="Proteomes" id="UP000504607"/>
    </source>
</evidence>
<proteinExistence type="inferred from homology"/>
<keyword evidence="13" id="KW-1133">Transmembrane helix</keyword>
<dbReference type="GO" id="GO:0005524">
    <property type="term" value="F:ATP binding"/>
    <property type="evidence" value="ECO:0007669"/>
    <property type="project" value="UniProtKB-UniRule"/>
</dbReference>
<dbReference type="PROSITE" id="PS50011">
    <property type="entry name" value="PROTEIN_KINASE_DOM"/>
    <property type="match status" value="1"/>
</dbReference>
<gene>
    <name evidence="24" type="primary">LOC105037764</name>
</gene>
<keyword evidence="11" id="KW-0418">Kinase</keyword>
<evidence type="ECO:0000256" key="17">
    <source>
        <dbReference type="ARBA" id="ARBA00023180"/>
    </source>
</evidence>
<evidence type="ECO:0000259" key="22">
    <source>
        <dbReference type="PROSITE" id="PS50011"/>
    </source>
</evidence>
<keyword evidence="16" id="KW-0675">Receptor</keyword>
<dbReference type="InterPro" id="IPR011009">
    <property type="entry name" value="Kinase-like_dom_sf"/>
</dbReference>
<dbReference type="AlphaFoldDB" id="A0A6I9QP55"/>
<dbReference type="KEGG" id="egu:105037764"/>
<comment type="catalytic activity">
    <reaction evidence="19">
        <text>L-seryl-[protein] + ATP = O-phospho-L-seryl-[protein] + ADP + H(+)</text>
        <dbReference type="Rhea" id="RHEA:17989"/>
        <dbReference type="Rhea" id="RHEA-COMP:9863"/>
        <dbReference type="Rhea" id="RHEA-COMP:11604"/>
        <dbReference type="ChEBI" id="CHEBI:15378"/>
        <dbReference type="ChEBI" id="CHEBI:29999"/>
        <dbReference type="ChEBI" id="CHEBI:30616"/>
        <dbReference type="ChEBI" id="CHEBI:83421"/>
        <dbReference type="ChEBI" id="CHEBI:456216"/>
        <dbReference type="EC" id="2.7.11.1"/>
    </reaction>
</comment>
<evidence type="ECO:0000256" key="4">
    <source>
        <dbReference type="ARBA" id="ARBA00022527"/>
    </source>
</evidence>
<keyword evidence="10 20" id="KW-0547">Nucleotide-binding</keyword>
<keyword evidence="7" id="KW-0812">Transmembrane</keyword>
<dbReference type="Gene3D" id="3.30.200.20">
    <property type="entry name" value="Phosphorylase Kinase, domain 1"/>
    <property type="match status" value="1"/>
</dbReference>
<dbReference type="Proteomes" id="UP000504607">
    <property type="component" value="Unplaced"/>
</dbReference>
<evidence type="ECO:0000256" key="10">
    <source>
        <dbReference type="ARBA" id="ARBA00022741"/>
    </source>
</evidence>
<evidence type="ECO:0000256" key="6">
    <source>
        <dbReference type="ARBA" id="ARBA00022679"/>
    </source>
</evidence>
<keyword evidence="3" id="KW-1003">Cell membrane</keyword>
<dbReference type="PROSITE" id="PS00107">
    <property type="entry name" value="PROTEIN_KINASE_ATP"/>
    <property type="match status" value="1"/>
</dbReference>
<keyword evidence="17" id="KW-0325">Glycoprotein</keyword>
<evidence type="ECO:0000256" key="3">
    <source>
        <dbReference type="ARBA" id="ARBA00022475"/>
    </source>
</evidence>
<keyword evidence="12 20" id="KW-0067">ATP-binding</keyword>
<evidence type="ECO:0000256" key="9">
    <source>
        <dbReference type="ARBA" id="ARBA00022734"/>
    </source>
</evidence>
<comment type="catalytic activity">
    <reaction evidence="18">
        <text>L-threonyl-[protein] + ATP = O-phospho-L-threonyl-[protein] + ADP + H(+)</text>
        <dbReference type="Rhea" id="RHEA:46608"/>
        <dbReference type="Rhea" id="RHEA-COMP:11060"/>
        <dbReference type="Rhea" id="RHEA-COMP:11605"/>
        <dbReference type="ChEBI" id="CHEBI:15378"/>
        <dbReference type="ChEBI" id="CHEBI:30013"/>
        <dbReference type="ChEBI" id="CHEBI:30616"/>
        <dbReference type="ChEBI" id="CHEBI:61977"/>
        <dbReference type="ChEBI" id="CHEBI:456216"/>
        <dbReference type="EC" id="2.7.11.1"/>
    </reaction>
</comment>
<keyword evidence="5" id="KW-0597">Phosphoprotein</keyword>
<dbReference type="GeneID" id="105037764"/>
<dbReference type="FunFam" id="1.10.510.10:FF:000227">
    <property type="entry name" value="Serine/threonine-protein kinase"/>
    <property type="match status" value="1"/>
</dbReference>
<evidence type="ECO:0000256" key="2">
    <source>
        <dbReference type="ARBA" id="ARBA00012513"/>
    </source>
</evidence>
<dbReference type="PANTHER" id="PTHR47974">
    <property type="entry name" value="OS07G0415500 PROTEIN"/>
    <property type="match status" value="1"/>
</dbReference>
<accession>A0A6I9QP55</accession>
<reference evidence="24" key="1">
    <citation type="submission" date="2025-08" db="UniProtKB">
        <authorList>
            <consortium name="RefSeq"/>
        </authorList>
    </citation>
    <scope>IDENTIFICATION</scope>
</reference>
<evidence type="ECO:0000256" key="19">
    <source>
        <dbReference type="ARBA" id="ARBA00048679"/>
    </source>
</evidence>
<sequence>MAKQVEGSLILFPYGDLQRATKNFSEMLGSGGFGSVFRGTLVDSTDVAVKKLDGLRQGEKQFRTEVSTLAAIQHVNLVRLRGFCSEGCKRLLVYEFMSGGSLDYHLFRNNSAVLCWKMRYQIILGIARGLAYLHEKCRECIIHCDIKPDNILLDRDFCAKVADFGMAKLVGRDFSRVLTTMRGTVGYLAPEWISGLPITSKVDVYSFGMMLFELVSGKRNTTHSVDGSNIFYPSWAARKIIEGDIFSLLDHRLNGADDTEELTSVCRVACWCIQDSEGHRPTMGQLVRILEGVLEVSMPPLPRALQLLTEDQSQIRYHLSSTEYEDALDQSLNFYQ</sequence>
<dbReference type="FunFam" id="3.30.200.20:FF:000370">
    <property type="entry name" value="Receptor-like protein kinase 4"/>
    <property type="match status" value="1"/>
</dbReference>
<evidence type="ECO:0000256" key="8">
    <source>
        <dbReference type="ARBA" id="ARBA00022729"/>
    </source>
</evidence>
<dbReference type="EC" id="2.7.11.1" evidence="2"/>
<name>A0A6I9QP55_ELAGV</name>
<keyword evidence="15" id="KW-1015">Disulfide bond</keyword>
<dbReference type="InParanoid" id="A0A6I9QP55"/>
<evidence type="ECO:0000256" key="14">
    <source>
        <dbReference type="ARBA" id="ARBA00023136"/>
    </source>
</evidence>
<protein>
    <recommendedName>
        <fullName evidence="2">non-specific serine/threonine protein kinase</fullName>
        <ecNumber evidence="2">2.7.11.1</ecNumber>
    </recommendedName>
</protein>
<dbReference type="Gene3D" id="1.10.510.10">
    <property type="entry name" value="Transferase(Phosphotransferase) domain 1"/>
    <property type="match status" value="1"/>
</dbReference>
<evidence type="ECO:0000256" key="1">
    <source>
        <dbReference type="ARBA" id="ARBA00004251"/>
    </source>
</evidence>
<organism evidence="23 24">
    <name type="scientific">Elaeis guineensis var. tenera</name>
    <name type="common">Oil palm</name>
    <dbReference type="NCBI Taxonomy" id="51953"/>
    <lineage>
        <taxon>Eukaryota</taxon>
        <taxon>Viridiplantae</taxon>
        <taxon>Streptophyta</taxon>
        <taxon>Embryophyta</taxon>
        <taxon>Tracheophyta</taxon>
        <taxon>Spermatophyta</taxon>
        <taxon>Magnoliopsida</taxon>
        <taxon>Liliopsida</taxon>
        <taxon>Arecaceae</taxon>
        <taxon>Arecoideae</taxon>
        <taxon>Cocoseae</taxon>
        <taxon>Elaeidinae</taxon>
        <taxon>Elaeis</taxon>
    </lineage>
</organism>
<evidence type="ECO:0000256" key="16">
    <source>
        <dbReference type="ARBA" id="ARBA00023170"/>
    </source>
</evidence>
<evidence type="ECO:0000256" key="5">
    <source>
        <dbReference type="ARBA" id="ARBA00022553"/>
    </source>
</evidence>
<keyword evidence="23" id="KW-1185">Reference proteome</keyword>